<accession>A0ABS5W318</accession>
<evidence type="ECO:0000256" key="7">
    <source>
        <dbReference type="ARBA" id="ARBA00022840"/>
    </source>
</evidence>
<evidence type="ECO:0000256" key="3">
    <source>
        <dbReference type="ARBA" id="ARBA00022553"/>
    </source>
</evidence>
<dbReference type="InterPro" id="IPR036890">
    <property type="entry name" value="HATPase_C_sf"/>
</dbReference>
<keyword evidence="3" id="KW-0597">Phosphoprotein</keyword>
<evidence type="ECO:0000256" key="8">
    <source>
        <dbReference type="SAM" id="Phobius"/>
    </source>
</evidence>
<dbReference type="Proteomes" id="UP000811255">
    <property type="component" value="Unassembled WGS sequence"/>
</dbReference>
<dbReference type="Gene3D" id="3.30.565.10">
    <property type="entry name" value="Histidine kinase-like ATPase, C-terminal domain"/>
    <property type="match status" value="1"/>
</dbReference>
<evidence type="ECO:0000256" key="1">
    <source>
        <dbReference type="ARBA" id="ARBA00000085"/>
    </source>
</evidence>
<evidence type="ECO:0000256" key="5">
    <source>
        <dbReference type="ARBA" id="ARBA00022741"/>
    </source>
</evidence>
<keyword evidence="8" id="KW-0812">Transmembrane</keyword>
<evidence type="ECO:0000256" key="2">
    <source>
        <dbReference type="ARBA" id="ARBA00012438"/>
    </source>
</evidence>
<keyword evidence="4" id="KW-0808">Transferase</keyword>
<dbReference type="Pfam" id="PF13493">
    <property type="entry name" value="DUF4118"/>
    <property type="match status" value="1"/>
</dbReference>
<evidence type="ECO:0000313" key="10">
    <source>
        <dbReference type="EMBL" id="MBT2133512.1"/>
    </source>
</evidence>
<keyword evidence="11" id="KW-1185">Reference proteome</keyword>
<evidence type="ECO:0000256" key="6">
    <source>
        <dbReference type="ARBA" id="ARBA00022777"/>
    </source>
</evidence>
<comment type="caution">
    <text evidence="10">The sequence shown here is derived from an EMBL/GenBank/DDBJ whole genome shotgun (WGS) entry which is preliminary data.</text>
</comment>
<evidence type="ECO:0000313" key="11">
    <source>
        <dbReference type="Proteomes" id="UP000811255"/>
    </source>
</evidence>
<feature type="transmembrane region" description="Helical" evidence="8">
    <location>
        <begin position="20"/>
        <end position="38"/>
    </location>
</feature>
<comment type="catalytic activity">
    <reaction evidence="1">
        <text>ATP + protein L-histidine = ADP + protein N-phospho-L-histidine.</text>
        <dbReference type="EC" id="2.7.13.3"/>
    </reaction>
</comment>
<feature type="domain" description="Signal transduction histidine kinase HWE region" evidence="9">
    <location>
        <begin position="135"/>
        <end position="214"/>
    </location>
</feature>
<dbReference type="InterPro" id="IPR025201">
    <property type="entry name" value="KdpD_TM"/>
</dbReference>
<dbReference type="PANTHER" id="PTHR41523">
    <property type="entry name" value="TWO-COMPONENT SYSTEM SENSOR PROTEIN"/>
    <property type="match status" value="1"/>
</dbReference>
<dbReference type="RefSeq" id="WP_214534754.1">
    <property type="nucleotide sequence ID" value="NZ_JAHFVK010000001.1"/>
</dbReference>
<dbReference type="EC" id="2.7.13.3" evidence="2"/>
<keyword evidence="8" id="KW-0472">Membrane</keyword>
<keyword evidence="5" id="KW-0547">Nucleotide-binding</keyword>
<evidence type="ECO:0000259" key="9">
    <source>
        <dbReference type="SMART" id="SM00911"/>
    </source>
</evidence>
<dbReference type="InterPro" id="IPR011102">
    <property type="entry name" value="Sig_transdc_His_kinase_HWE"/>
</dbReference>
<dbReference type="Pfam" id="PF07536">
    <property type="entry name" value="HWE_HK"/>
    <property type="match status" value="1"/>
</dbReference>
<name>A0ABS5W318_9SPHN</name>
<keyword evidence="7" id="KW-0067">ATP-binding</keyword>
<protein>
    <recommendedName>
        <fullName evidence="2">histidine kinase</fullName>
        <ecNumber evidence="2">2.7.13.3</ecNumber>
    </recommendedName>
</protein>
<dbReference type="EMBL" id="JAHFVK010000001">
    <property type="protein sequence ID" value="MBT2133512.1"/>
    <property type="molecule type" value="Genomic_DNA"/>
</dbReference>
<evidence type="ECO:0000256" key="4">
    <source>
        <dbReference type="ARBA" id="ARBA00022679"/>
    </source>
</evidence>
<reference evidence="10 11" key="1">
    <citation type="submission" date="2021-05" db="EMBL/GenBank/DDBJ databases">
        <title>Croceibacterium sp. LX-88 genome sequence.</title>
        <authorList>
            <person name="Luo X."/>
        </authorList>
    </citation>
    <scope>NUCLEOTIDE SEQUENCE [LARGE SCALE GENOMIC DNA]</scope>
    <source>
        <strain evidence="10 11">LX-88</strain>
    </source>
</reference>
<proteinExistence type="predicted"/>
<sequence>MERIPAIRRAILADNPFWKALLGSAVAVAAPTGLRWVIDQGEAGIPFVTYYPFVVATALLLGWRWGALVALVSTVIANRVFRVEPLLDSLDASNWVLGVMFALSCAALVWLGDAARRLVREQEEAEARERHLNQELMHRVKNMMATVNALVMLTSRHSDPENFTAALAGRMRALDRATGMLGVDADRQCDLGKLVEGAIEPFKGEGNFVASGPPCRLPRQSCVPLSLALHELCTNAARHGALSAPGGKVELLWTLREVEGEGVLTLYWREQDGPPVAGERRTGMGTQLLRVQAGIDECDLEFAPEGVKCRIAIEGVEL</sequence>
<dbReference type="PANTHER" id="PTHR41523:SF7">
    <property type="entry name" value="HISTIDINE KINASE"/>
    <property type="match status" value="1"/>
</dbReference>
<feature type="transmembrane region" description="Helical" evidence="8">
    <location>
        <begin position="50"/>
        <end position="72"/>
    </location>
</feature>
<keyword evidence="8" id="KW-1133">Transmembrane helix</keyword>
<feature type="transmembrane region" description="Helical" evidence="8">
    <location>
        <begin position="92"/>
        <end position="111"/>
    </location>
</feature>
<organism evidence="10 11">
    <name type="scientific">Croceibacterium selenioxidans</name>
    <dbReference type="NCBI Taxonomy" id="2838833"/>
    <lineage>
        <taxon>Bacteria</taxon>
        <taxon>Pseudomonadati</taxon>
        <taxon>Pseudomonadota</taxon>
        <taxon>Alphaproteobacteria</taxon>
        <taxon>Sphingomonadales</taxon>
        <taxon>Erythrobacteraceae</taxon>
        <taxon>Croceibacterium</taxon>
    </lineage>
</organism>
<dbReference type="SMART" id="SM00911">
    <property type="entry name" value="HWE_HK"/>
    <property type="match status" value="1"/>
</dbReference>
<keyword evidence="6" id="KW-0418">Kinase</keyword>
<gene>
    <name evidence="10" type="ORF">KK137_04110</name>
</gene>